<feature type="non-terminal residue" evidence="2">
    <location>
        <position position="1"/>
    </location>
</feature>
<feature type="compositionally biased region" description="Acidic residues" evidence="1">
    <location>
        <begin position="51"/>
        <end position="69"/>
    </location>
</feature>
<organism evidence="2 3">
    <name type="scientific">Austropuccinia psidii MF-1</name>
    <dbReference type="NCBI Taxonomy" id="1389203"/>
    <lineage>
        <taxon>Eukaryota</taxon>
        <taxon>Fungi</taxon>
        <taxon>Dikarya</taxon>
        <taxon>Basidiomycota</taxon>
        <taxon>Pucciniomycotina</taxon>
        <taxon>Pucciniomycetes</taxon>
        <taxon>Pucciniales</taxon>
        <taxon>Sphaerophragmiaceae</taxon>
        <taxon>Austropuccinia</taxon>
    </lineage>
</organism>
<keyword evidence="3" id="KW-1185">Reference proteome</keyword>
<reference evidence="2" key="1">
    <citation type="submission" date="2021-03" db="EMBL/GenBank/DDBJ databases">
        <title>Draft genome sequence of rust myrtle Austropuccinia psidii MF-1, a brazilian biotype.</title>
        <authorList>
            <person name="Quecine M.C."/>
            <person name="Pachon D.M.R."/>
            <person name="Bonatelli M.L."/>
            <person name="Correr F.H."/>
            <person name="Franceschini L.M."/>
            <person name="Leite T.F."/>
            <person name="Margarido G.R.A."/>
            <person name="Almeida C.A."/>
            <person name="Ferrarezi J.A."/>
            <person name="Labate C.A."/>
        </authorList>
    </citation>
    <scope>NUCLEOTIDE SEQUENCE</scope>
    <source>
        <strain evidence="2">MF-1</strain>
    </source>
</reference>
<evidence type="ECO:0000313" key="2">
    <source>
        <dbReference type="EMBL" id="MBW0572492.1"/>
    </source>
</evidence>
<proteinExistence type="predicted"/>
<accession>A0A9Q3K393</accession>
<dbReference type="AlphaFoldDB" id="A0A9Q3K393"/>
<feature type="region of interest" description="Disordered" evidence="1">
    <location>
        <begin position="90"/>
        <end position="139"/>
    </location>
</feature>
<dbReference type="EMBL" id="AVOT02090175">
    <property type="protein sequence ID" value="MBW0572492.1"/>
    <property type="molecule type" value="Genomic_DNA"/>
</dbReference>
<protein>
    <submittedName>
        <fullName evidence="2">Uncharacterized protein</fullName>
    </submittedName>
</protein>
<sequence>KPYTVDEPPTSDATSGHSNCNPIGVSPEVPILATRKDGRLGKLKRSLVVQDENDTDAEGSDEIDGEELEITTPLEKIRIQSTSLSLVQASTTTNEVIRPPQTPQPPMRSPARPSTLASTSTNIQPPVASTSREPMSPQPDSIFDTHCFWNITGSFTDQKKVNNKVVTSLFDEVDAFIEVFVDKDMKSTIPGEPTIALAQEAVAYEVPWSLSLENP</sequence>
<gene>
    <name evidence="2" type="ORF">O181_112207</name>
</gene>
<comment type="caution">
    <text evidence="2">The sequence shown here is derived from an EMBL/GenBank/DDBJ whole genome shotgun (WGS) entry which is preliminary data.</text>
</comment>
<evidence type="ECO:0000256" key="1">
    <source>
        <dbReference type="SAM" id="MobiDB-lite"/>
    </source>
</evidence>
<name>A0A9Q3K393_9BASI</name>
<feature type="compositionally biased region" description="Polar residues" evidence="1">
    <location>
        <begin position="115"/>
        <end position="133"/>
    </location>
</feature>
<dbReference type="Proteomes" id="UP000765509">
    <property type="component" value="Unassembled WGS sequence"/>
</dbReference>
<evidence type="ECO:0000313" key="3">
    <source>
        <dbReference type="Proteomes" id="UP000765509"/>
    </source>
</evidence>
<feature type="region of interest" description="Disordered" evidence="1">
    <location>
        <begin position="49"/>
        <end position="69"/>
    </location>
</feature>
<feature type="region of interest" description="Disordered" evidence="1">
    <location>
        <begin position="1"/>
        <end position="27"/>
    </location>
</feature>
<feature type="compositionally biased region" description="Polar residues" evidence="1">
    <location>
        <begin position="11"/>
        <end position="21"/>
    </location>
</feature>